<proteinExistence type="predicted"/>
<reference evidence="1 2" key="1">
    <citation type="journal article" date="2021" name="Elife">
        <title>Chloroplast acquisition without the gene transfer in kleptoplastic sea slugs, Plakobranchus ocellatus.</title>
        <authorList>
            <person name="Maeda T."/>
            <person name="Takahashi S."/>
            <person name="Yoshida T."/>
            <person name="Shimamura S."/>
            <person name="Takaki Y."/>
            <person name="Nagai Y."/>
            <person name="Toyoda A."/>
            <person name="Suzuki Y."/>
            <person name="Arimoto A."/>
            <person name="Ishii H."/>
            <person name="Satoh N."/>
            <person name="Nishiyama T."/>
            <person name="Hasebe M."/>
            <person name="Maruyama T."/>
            <person name="Minagawa J."/>
            <person name="Obokata J."/>
            <person name="Shigenobu S."/>
        </authorList>
    </citation>
    <scope>NUCLEOTIDE SEQUENCE [LARGE SCALE GENOMIC DNA]</scope>
</reference>
<accession>A0AAV3XWB9</accession>
<evidence type="ECO:0000313" key="2">
    <source>
        <dbReference type="Proteomes" id="UP000735302"/>
    </source>
</evidence>
<dbReference type="EMBL" id="BLXT01000154">
    <property type="protein sequence ID" value="GFN74709.1"/>
    <property type="molecule type" value="Genomic_DNA"/>
</dbReference>
<protein>
    <submittedName>
        <fullName evidence="1">Uncharacterized protein</fullName>
    </submittedName>
</protein>
<organism evidence="1 2">
    <name type="scientific">Plakobranchus ocellatus</name>
    <dbReference type="NCBI Taxonomy" id="259542"/>
    <lineage>
        <taxon>Eukaryota</taxon>
        <taxon>Metazoa</taxon>
        <taxon>Spiralia</taxon>
        <taxon>Lophotrochozoa</taxon>
        <taxon>Mollusca</taxon>
        <taxon>Gastropoda</taxon>
        <taxon>Heterobranchia</taxon>
        <taxon>Euthyneura</taxon>
        <taxon>Panpulmonata</taxon>
        <taxon>Sacoglossa</taxon>
        <taxon>Placobranchoidea</taxon>
        <taxon>Plakobranchidae</taxon>
        <taxon>Plakobranchus</taxon>
    </lineage>
</organism>
<dbReference type="AlphaFoldDB" id="A0AAV3XWB9"/>
<evidence type="ECO:0000313" key="1">
    <source>
        <dbReference type="EMBL" id="GFN74709.1"/>
    </source>
</evidence>
<sequence length="109" mass="11892">MKHFGGFEVAWGKGTGEGNQRILLRCIKLSKFLPTRQGQKPEITRVANGLIYSKIKSHSPLTPFPREQSAVGNVSGQIDARGRGLREKDFTGHTNWPASGAFLSGLALD</sequence>
<comment type="caution">
    <text evidence="1">The sequence shown here is derived from an EMBL/GenBank/DDBJ whole genome shotgun (WGS) entry which is preliminary data.</text>
</comment>
<keyword evidence="2" id="KW-1185">Reference proteome</keyword>
<dbReference type="Proteomes" id="UP000735302">
    <property type="component" value="Unassembled WGS sequence"/>
</dbReference>
<gene>
    <name evidence="1" type="ORF">PoB_000121500</name>
</gene>
<name>A0AAV3XWB9_9GAST</name>